<comment type="caution">
    <text evidence="1">The sequence shown here is derived from an EMBL/GenBank/DDBJ whole genome shotgun (WGS) entry which is preliminary data.</text>
</comment>
<dbReference type="EMBL" id="POQS01000002">
    <property type="protein sequence ID" value="PND34167.1"/>
    <property type="molecule type" value="Genomic_DNA"/>
</dbReference>
<reference evidence="1 2" key="1">
    <citation type="submission" date="2018-01" db="EMBL/GenBank/DDBJ databases">
        <title>The draft genome of an aniline degradation strain ANB-1.</title>
        <authorList>
            <person name="Zhang L."/>
            <person name="Jiang J."/>
        </authorList>
    </citation>
    <scope>NUCLEOTIDE SEQUENCE [LARGE SCALE GENOMIC DNA]</scope>
    <source>
        <strain evidence="1 2">ANB-1</strain>
    </source>
</reference>
<dbReference type="Gene3D" id="3.40.190.10">
    <property type="entry name" value="Periplasmic binding protein-like II"/>
    <property type="match status" value="1"/>
</dbReference>
<protein>
    <submittedName>
        <fullName evidence="1">Signal peptide prediction</fullName>
    </submittedName>
</protein>
<dbReference type="Proteomes" id="UP000235994">
    <property type="component" value="Unassembled WGS sequence"/>
</dbReference>
<dbReference type="Pfam" id="PF13416">
    <property type="entry name" value="SBP_bac_8"/>
    <property type="match status" value="1"/>
</dbReference>
<dbReference type="SUPFAM" id="SSF53850">
    <property type="entry name" value="Periplasmic binding protein-like II"/>
    <property type="match status" value="1"/>
</dbReference>
<sequence length="402" mass="44387">MVSPQGISVKARERRALRVLGTSVTLLESLRRGAEEDLGIPIEYQVLNGFDAQRQAVIEPGSFDVYDQWFHSIDYLWPTGALQAIDTDRIARWDEINALPRSGRLTPGAPYGQGCNPVTRLYVQADSSLADTPSRRISMLPLTHNADSFAYLPAELSRLIGDAPESWSWLVSPRCTGRVALQADAAIGALDAALALQASGEMRFGDIGNLSIEEIDGMIELLIAKKKAGLFAGFWDDCAEAASLMAHRRVAIQSHWSPSAGDYASAGLACRIASPAEGYRAWYGGLGISSRLQGPKLEDAYRYLNWWLSGRAGAVMARQGFYISNPDRARAYLSQAEWDYWYGGLPAREDLPGTGGNILVRRGSVRDGGSYEQRMSRVAVWNTVMDEHNYLVRKWADFMRTD</sequence>
<organism evidence="1 2">
    <name type="scientific">Achromobacter pulmonis</name>
    <dbReference type="NCBI Taxonomy" id="1389932"/>
    <lineage>
        <taxon>Bacteria</taxon>
        <taxon>Pseudomonadati</taxon>
        <taxon>Pseudomonadota</taxon>
        <taxon>Betaproteobacteria</taxon>
        <taxon>Burkholderiales</taxon>
        <taxon>Alcaligenaceae</taxon>
        <taxon>Achromobacter</taxon>
    </lineage>
</organism>
<accession>A0A2N8KL38</accession>
<dbReference type="InterPro" id="IPR006059">
    <property type="entry name" value="SBP"/>
</dbReference>
<name>A0A2N8KL38_9BURK</name>
<dbReference type="AlphaFoldDB" id="A0A2N8KL38"/>
<dbReference type="RefSeq" id="WP_102772240.1">
    <property type="nucleotide sequence ID" value="NZ_POQS01000002.1"/>
</dbReference>
<gene>
    <name evidence="1" type="ORF">C1I89_07965</name>
</gene>
<proteinExistence type="predicted"/>
<evidence type="ECO:0000313" key="2">
    <source>
        <dbReference type="Proteomes" id="UP000235994"/>
    </source>
</evidence>
<evidence type="ECO:0000313" key="1">
    <source>
        <dbReference type="EMBL" id="PND34167.1"/>
    </source>
</evidence>
<keyword evidence="2" id="KW-1185">Reference proteome</keyword>